<comment type="caution">
    <text evidence="2">The sequence shown here is derived from an EMBL/GenBank/DDBJ whole genome shotgun (WGS) entry which is preliminary data.</text>
</comment>
<dbReference type="Proteomes" id="UP000588098">
    <property type="component" value="Unassembled WGS sequence"/>
</dbReference>
<evidence type="ECO:0000313" key="2">
    <source>
        <dbReference type="EMBL" id="MBB5939248.1"/>
    </source>
</evidence>
<gene>
    <name evidence="2" type="ORF">FHS42_006341</name>
</gene>
<organism evidence="2 3">
    <name type="scientific">Streptomyces zagrosensis</name>
    <dbReference type="NCBI Taxonomy" id="1042984"/>
    <lineage>
        <taxon>Bacteria</taxon>
        <taxon>Bacillati</taxon>
        <taxon>Actinomycetota</taxon>
        <taxon>Actinomycetes</taxon>
        <taxon>Kitasatosporales</taxon>
        <taxon>Streptomycetaceae</taxon>
        <taxon>Streptomyces</taxon>
    </lineage>
</organism>
<keyword evidence="3" id="KW-1185">Reference proteome</keyword>
<evidence type="ECO:0000256" key="1">
    <source>
        <dbReference type="SAM" id="MobiDB-lite"/>
    </source>
</evidence>
<evidence type="ECO:0000313" key="3">
    <source>
        <dbReference type="Proteomes" id="UP000588098"/>
    </source>
</evidence>
<dbReference type="EMBL" id="JACHJL010000022">
    <property type="protein sequence ID" value="MBB5939248.1"/>
    <property type="molecule type" value="Genomic_DNA"/>
</dbReference>
<protein>
    <submittedName>
        <fullName evidence="2">Uncharacterized protein</fullName>
    </submittedName>
</protein>
<feature type="region of interest" description="Disordered" evidence="1">
    <location>
        <begin position="1"/>
        <end position="32"/>
    </location>
</feature>
<sequence>MPDQRGRGAAPPDRPPLLWQGPGSEEAADEDIRRQTAQELARAAEAPADCGSLLVQAMVLRAMLRKCPARGQQYIAYGLLHDLNATCRDVTRTALVSQSRRHGWYHLPDEVGRTATGRGCLAELTDALTSPPVPTVAQADEALERIVRLARWIAPYAVGSLTDEIATYHAYQQQHEEGLV</sequence>
<name>A0A7W9QFD6_9ACTN</name>
<dbReference type="RefSeq" id="WP_184578007.1">
    <property type="nucleotide sequence ID" value="NZ_JACHJL010000022.1"/>
</dbReference>
<proteinExistence type="predicted"/>
<accession>A0A7W9QFD6</accession>
<reference evidence="2 3" key="1">
    <citation type="submission" date="2020-08" db="EMBL/GenBank/DDBJ databases">
        <title>Genomic Encyclopedia of Type Strains, Phase III (KMG-III): the genomes of soil and plant-associated and newly described type strains.</title>
        <authorList>
            <person name="Whitman W."/>
        </authorList>
    </citation>
    <scope>NUCLEOTIDE SEQUENCE [LARGE SCALE GENOMIC DNA]</scope>
    <source>
        <strain evidence="2 3">CECT 8305</strain>
    </source>
</reference>
<dbReference type="AlphaFoldDB" id="A0A7W9QFD6"/>